<dbReference type="EnsemblMetazoa" id="tetur11g03820.1">
    <property type="protein sequence ID" value="tetur11g03820.1"/>
    <property type="gene ID" value="tetur11g03820"/>
</dbReference>
<dbReference type="PANTHER" id="PTHR23426:SF76">
    <property type="entry name" value="ADRENODOXIN-LIKE PROTEIN 2, MITOCHONDRIAL"/>
    <property type="match status" value="1"/>
</dbReference>
<feature type="domain" description="2Fe-2S ferredoxin-type" evidence="14">
    <location>
        <begin position="51"/>
        <end position="156"/>
    </location>
</feature>
<keyword evidence="7" id="KW-0408">Iron</keyword>
<evidence type="ECO:0000256" key="2">
    <source>
        <dbReference type="ARBA" id="ARBA00010914"/>
    </source>
</evidence>
<keyword evidence="9" id="KW-0496">Mitochondrion</keyword>
<evidence type="ECO:0000256" key="7">
    <source>
        <dbReference type="ARBA" id="ARBA00023004"/>
    </source>
</evidence>
<dbReference type="KEGG" id="tut:107364138"/>
<dbReference type="OrthoDB" id="268593at2759"/>
<dbReference type="STRING" id="32264.T1KHB7"/>
<dbReference type="CDD" id="cd00207">
    <property type="entry name" value="fer2"/>
    <property type="match status" value="1"/>
</dbReference>
<keyword evidence="6" id="KW-0249">Electron transport</keyword>
<comment type="function">
    <text evidence="13">Required for ecdysteroidogenesis in the prothoracic gland which is necessary for larval to pupal transition.</text>
</comment>
<sequence length="162" mass="17953">MSCSLVYRVGLSRTVIKSYRNLLRLSDHSSLFSTSTNSSNVDKKDQSKPDIKVTFIKANGQKIVGYGKTNENLLDVVINNHLDIDGFGACEGTLACSTCHLILKKDDFDKLKNKPTDEELDMLDLAFGLTETSRLGCQVYLTKEMDGLEVVVPETINDARTT</sequence>
<dbReference type="EMBL" id="CAEY01000074">
    <property type="status" value="NOT_ANNOTATED_CDS"/>
    <property type="molecule type" value="Genomic_DNA"/>
</dbReference>
<dbReference type="PANTHER" id="PTHR23426">
    <property type="entry name" value="FERREDOXIN/ADRENODOXIN"/>
    <property type="match status" value="1"/>
</dbReference>
<dbReference type="InterPro" id="IPR012675">
    <property type="entry name" value="Beta-grasp_dom_sf"/>
</dbReference>
<dbReference type="InterPro" id="IPR036010">
    <property type="entry name" value="2Fe-2S_ferredoxin-like_sf"/>
</dbReference>
<dbReference type="FunFam" id="3.10.20.30:FF:000013">
    <property type="entry name" value="Adrenodoxin, mitochondrial"/>
    <property type="match status" value="1"/>
</dbReference>
<dbReference type="eggNOG" id="KOG3309">
    <property type="taxonomic scope" value="Eukaryota"/>
</dbReference>
<keyword evidence="5" id="KW-0479">Metal-binding</keyword>
<evidence type="ECO:0000256" key="13">
    <source>
        <dbReference type="ARBA" id="ARBA00054507"/>
    </source>
</evidence>
<evidence type="ECO:0000313" key="16">
    <source>
        <dbReference type="Proteomes" id="UP000015104"/>
    </source>
</evidence>
<dbReference type="PROSITE" id="PS00814">
    <property type="entry name" value="ADX"/>
    <property type="match status" value="1"/>
</dbReference>
<keyword evidence="8" id="KW-0411">Iron-sulfur</keyword>
<dbReference type="HOGENOM" id="CLU_082632_2_2_1"/>
<dbReference type="InterPro" id="IPR001041">
    <property type="entry name" value="2Fe-2S_ferredoxin-type"/>
</dbReference>
<dbReference type="Pfam" id="PF00111">
    <property type="entry name" value="Fer2"/>
    <property type="match status" value="1"/>
</dbReference>
<dbReference type="PRINTS" id="PR00355">
    <property type="entry name" value="ADRENODOXIN"/>
</dbReference>
<evidence type="ECO:0000256" key="11">
    <source>
        <dbReference type="ARBA" id="ARBA00023250"/>
    </source>
</evidence>
<dbReference type="Proteomes" id="UP000015104">
    <property type="component" value="Unassembled WGS sequence"/>
</dbReference>
<protein>
    <recommendedName>
        <fullName evidence="14">2Fe-2S ferredoxin-type domain-containing protein</fullName>
    </recommendedName>
</protein>
<evidence type="ECO:0000256" key="1">
    <source>
        <dbReference type="ARBA" id="ARBA00004173"/>
    </source>
</evidence>
<dbReference type="GO" id="GO:0009055">
    <property type="term" value="F:electron transfer activity"/>
    <property type="evidence" value="ECO:0007669"/>
    <property type="project" value="TreeGrafter"/>
</dbReference>
<dbReference type="SUPFAM" id="SSF54292">
    <property type="entry name" value="2Fe-2S ferredoxin-like"/>
    <property type="match status" value="1"/>
</dbReference>
<reference evidence="15" key="2">
    <citation type="submission" date="2015-06" db="UniProtKB">
        <authorList>
            <consortium name="EnsemblMetazoa"/>
        </authorList>
    </citation>
    <scope>IDENTIFICATION</scope>
</reference>
<reference evidence="16" key="1">
    <citation type="submission" date="2011-08" db="EMBL/GenBank/DDBJ databases">
        <authorList>
            <person name="Rombauts S."/>
        </authorList>
    </citation>
    <scope>NUCLEOTIDE SEQUENCE</scope>
    <source>
        <strain evidence="16">London</strain>
    </source>
</reference>
<evidence type="ECO:0000256" key="8">
    <source>
        <dbReference type="ARBA" id="ARBA00023014"/>
    </source>
</evidence>
<keyword evidence="10" id="KW-0443">Lipid metabolism</keyword>
<evidence type="ECO:0000256" key="6">
    <source>
        <dbReference type="ARBA" id="ARBA00022982"/>
    </source>
</evidence>
<evidence type="ECO:0000256" key="10">
    <source>
        <dbReference type="ARBA" id="ARBA00023221"/>
    </source>
</evidence>
<organism evidence="15 16">
    <name type="scientific">Tetranychus urticae</name>
    <name type="common">Two-spotted spider mite</name>
    <dbReference type="NCBI Taxonomy" id="32264"/>
    <lineage>
        <taxon>Eukaryota</taxon>
        <taxon>Metazoa</taxon>
        <taxon>Ecdysozoa</taxon>
        <taxon>Arthropoda</taxon>
        <taxon>Chelicerata</taxon>
        <taxon>Arachnida</taxon>
        <taxon>Acari</taxon>
        <taxon>Acariformes</taxon>
        <taxon>Trombidiformes</taxon>
        <taxon>Prostigmata</taxon>
        <taxon>Eleutherengona</taxon>
        <taxon>Raphignathae</taxon>
        <taxon>Tetranychoidea</taxon>
        <taxon>Tetranychidae</taxon>
        <taxon>Tetranychus</taxon>
    </lineage>
</organism>
<dbReference type="OMA" id="NAYIRNC"/>
<evidence type="ECO:0000256" key="9">
    <source>
        <dbReference type="ARBA" id="ARBA00023128"/>
    </source>
</evidence>
<dbReference type="PROSITE" id="PS51085">
    <property type="entry name" value="2FE2S_FER_2"/>
    <property type="match status" value="1"/>
</dbReference>
<keyword evidence="4" id="KW-0001">2Fe-2S</keyword>
<dbReference type="GO" id="GO:0140647">
    <property type="term" value="P:P450-containing electron transport chain"/>
    <property type="evidence" value="ECO:0007669"/>
    <property type="project" value="InterPro"/>
</dbReference>
<dbReference type="GO" id="GO:0006694">
    <property type="term" value="P:steroid biosynthetic process"/>
    <property type="evidence" value="ECO:0007669"/>
    <property type="project" value="UniProtKB-KW"/>
</dbReference>
<dbReference type="GO" id="GO:0051537">
    <property type="term" value="F:2 iron, 2 sulfur cluster binding"/>
    <property type="evidence" value="ECO:0007669"/>
    <property type="project" value="UniProtKB-KW"/>
</dbReference>
<proteinExistence type="inferred from homology"/>
<evidence type="ECO:0000256" key="5">
    <source>
        <dbReference type="ARBA" id="ARBA00022723"/>
    </source>
</evidence>
<dbReference type="InterPro" id="IPR018298">
    <property type="entry name" value="Adrenodoxin_Fe-S_BS"/>
</dbReference>
<keyword evidence="10" id="KW-0753">Steroid metabolism</keyword>
<dbReference type="InterPro" id="IPR001055">
    <property type="entry name" value="Adrenodoxin-like"/>
</dbReference>
<evidence type="ECO:0000256" key="3">
    <source>
        <dbReference type="ARBA" id="ARBA00022448"/>
    </source>
</evidence>
<comment type="similarity">
    <text evidence="2">Belongs to the adrenodoxin/putidaredoxin family.</text>
</comment>
<evidence type="ECO:0000313" key="15">
    <source>
        <dbReference type="EnsemblMetazoa" id="tetur11g03820.1"/>
    </source>
</evidence>
<gene>
    <name evidence="15" type="primary">107364138</name>
</gene>
<dbReference type="GO" id="GO:0005739">
    <property type="term" value="C:mitochondrion"/>
    <property type="evidence" value="ECO:0007669"/>
    <property type="project" value="UniProtKB-SubCell"/>
</dbReference>
<comment type="subcellular location">
    <subcellularLocation>
        <location evidence="1">Mitochondrion</location>
    </subcellularLocation>
</comment>
<keyword evidence="11" id="KW-0755">Steroidogenesis</keyword>
<keyword evidence="16" id="KW-1185">Reference proteome</keyword>
<dbReference type="GO" id="GO:0046872">
    <property type="term" value="F:metal ion binding"/>
    <property type="evidence" value="ECO:0007669"/>
    <property type="project" value="UniProtKB-KW"/>
</dbReference>
<dbReference type="AlphaFoldDB" id="T1KHB7"/>
<keyword evidence="3" id="KW-0813">Transport</keyword>
<comment type="cofactor">
    <cofactor evidence="12">
        <name>[2Fe-2S] cluster</name>
        <dbReference type="ChEBI" id="CHEBI:190135"/>
    </cofactor>
</comment>
<evidence type="ECO:0000256" key="4">
    <source>
        <dbReference type="ARBA" id="ARBA00022714"/>
    </source>
</evidence>
<accession>T1KHB7</accession>
<evidence type="ECO:0000259" key="14">
    <source>
        <dbReference type="PROSITE" id="PS51085"/>
    </source>
</evidence>
<dbReference type="Gene3D" id="3.10.20.30">
    <property type="match status" value="1"/>
</dbReference>
<dbReference type="GO" id="GO:0045998">
    <property type="term" value="P:positive regulation of ecdysteroid biosynthetic process"/>
    <property type="evidence" value="ECO:0007669"/>
    <property type="project" value="UniProtKB-ARBA"/>
</dbReference>
<name>T1KHB7_TETUR</name>
<evidence type="ECO:0000256" key="12">
    <source>
        <dbReference type="ARBA" id="ARBA00034078"/>
    </source>
</evidence>